<organism evidence="1 2">
    <name type="scientific">Imshaugia aleurites</name>
    <dbReference type="NCBI Taxonomy" id="172621"/>
    <lineage>
        <taxon>Eukaryota</taxon>
        <taxon>Fungi</taxon>
        <taxon>Dikarya</taxon>
        <taxon>Ascomycota</taxon>
        <taxon>Pezizomycotina</taxon>
        <taxon>Lecanoromycetes</taxon>
        <taxon>OSLEUM clade</taxon>
        <taxon>Lecanoromycetidae</taxon>
        <taxon>Lecanorales</taxon>
        <taxon>Lecanorineae</taxon>
        <taxon>Parmeliaceae</taxon>
        <taxon>Imshaugia</taxon>
    </lineage>
</organism>
<accession>A0A8H3J636</accession>
<protein>
    <submittedName>
        <fullName evidence="1">Uncharacterized protein</fullName>
    </submittedName>
</protein>
<keyword evidence="2" id="KW-1185">Reference proteome</keyword>
<evidence type="ECO:0000313" key="2">
    <source>
        <dbReference type="Proteomes" id="UP000664534"/>
    </source>
</evidence>
<dbReference type="EMBL" id="CAJPDT010000148">
    <property type="protein sequence ID" value="CAF9941413.1"/>
    <property type="molecule type" value="Genomic_DNA"/>
</dbReference>
<gene>
    <name evidence="1" type="ORF">IMSHALPRED_002563</name>
</gene>
<sequence length="266" mass="29452">MLSQLLKRIRFLFYQQPKEKREAHTFHTINGVFRDWATSTVEDIPPPYTDALESRTVFVDTKRYLPPPVADPCLRICPHETVSFEGLQKIANALAISNTGASIDALTPTCHEQCGQFGPDAKNAKSVCVSSPSLLRGFGTYTSEGSKDPSQTPSVVLCLNWDLGVLDGIRAQVETAAELQCFLSAEDVWLCPHKRISDSDIVNAIHGLVKGQRRRKIVTGCDCCNTEIEILTKMEGDDETTRVTTKRYLGTAEEANDSLWLSQCSV</sequence>
<dbReference type="OrthoDB" id="5288377at2759"/>
<comment type="caution">
    <text evidence="1">The sequence shown here is derived from an EMBL/GenBank/DDBJ whole genome shotgun (WGS) entry which is preliminary data.</text>
</comment>
<evidence type="ECO:0000313" key="1">
    <source>
        <dbReference type="EMBL" id="CAF9941413.1"/>
    </source>
</evidence>
<proteinExistence type="predicted"/>
<reference evidence="1" key="1">
    <citation type="submission" date="2021-03" db="EMBL/GenBank/DDBJ databases">
        <authorList>
            <person name="Tagirdzhanova G."/>
        </authorList>
    </citation>
    <scope>NUCLEOTIDE SEQUENCE</scope>
</reference>
<dbReference type="Proteomes" id="UP000664534">
    <property type="component" value="Unassembled WGS sequence"/>
</dbReference>
<name>A0A8H3J636_9LECA</name>
<dbReference type="AlphaFoldDB" id="A0A8H3J636"/>